<keyword evidence="2" id="KW-1185">Reference proteome</keyword>
<reference evidence="1 2" key="1">
    <citation type="journal article" date="2023" name="Antonie Van Leeuwenhoek">
        <title>Mesoterricola silvestris gen. nov., sp. nov., Mesoterricola sediminis sp. nov., Geothrix oryzae sp. nov., Geothrix edaphica sp. nov., Geothrix rubra sp. nov., and Geothrix limicola sp. nov., six novel members of Acidobacteriota isolated from soils.</title>
        <authorList>
            <person name="Itoh H."/>
            <person name="Sugisawa Y."/>
            <person name="Mise K."/>
            <person name="Xu Z."/>
            <person name="Kuniyasu M."/>
            <person name="Ushijima N."/>
            <person name="Kawano K."/>
            <person name="Kobayashi E."/>
            <person name="Shiratori Y."/>
            <person name="Masuda Y."/>
            <person name="Senoo K."/>
        </authorList>
    </citation>
    <scope>NUCLEOTIDE SEQUENCE [LARGE SCALE GENOMIC DNA]</scope>
    <source>
        <strain evidence="1 2">Red803</strain>
    </source>
</reference>
<evidence type="ECO:0008006" key="3">
    <source>
        <dbReference type="Google" id="ProtNLM"/>
    </source>
</evidence>
<dbReference type="Proteomes" id="UP001165089">
    <property type="component" value="Unassembled WGS sequence"/>
</dbReference>
<evidence type="ECO:0000313" key="1">
    <source>
        <dbReference type="EMBL" id="GLH69975.1"/>
    </source>
</evidence>
<evidence type="ECO:0000313" key="2">
    <source>
        <dbReference type="Proteomes" id="UP001165089"/>
    </source>
</evidence>
<comment type="caution">
    <text evidence="1">The sequence shown here is derived from an EMBL/GenBank/DDBJ whole genome shotgun (WGS) entry which is preliminary data.</text>
</comment>
<dbReference type="EMBL" id="BSDD01000002">
    <property type="protein sequence ID" value="GLH69975.1"/>
    <property type="molecule type" value="Genomic_DNA"/>
</dbReference>
<name>A0ABQ5Q6D8_9BACT</name>
<gene>
    <name evidence="1" type="ORF">GETHPA_15080</name>
</gene>
<dbReference type="RefSeq" id="WP_285724222.1">
    <property type="nucleotide sequence ID" value="NZ_BSDD01000002.1"/>
</dbReference>
<proteinExistence type="predicted"/>
<protein>
    <recommendedName>
        <fullName evidence="3">Aminopeptidase</fullName>
    </recommendedName>
</protein>
<sequence length="320" mass="36161">MKRWVGSLCLGLLSWGICLAAHPFKGHRWVQTARQAMMEFLDVASTCGNPELAKRAVAVRHALESNRIHIQIPPDDPGTPLSGAEFFLDREQRPTFLLKTRFLALYPGHRAFVFAVLMHETTHANAYLDSPTKFFSQREQGVERYLYEMDAAYLEASFLRDVARPKGWKLSPFESYLLESLDHDNLASYSTAFQVTDMEFVYTFVRARKGPESLAALASEFVAQGRAMKAAFLQCNRDDAWGRYKALVSIRTFVAFGSELAATLVAHKRPGTDPHDTIDQHIPGFDAVILDLQATLDKERDALGFRDRLMKRMNTALETP</sequence>
<accession>A0ABQ5Q6D8</accession>
<organism evidence="1 2">
    <name type="scientific">Geothrix rubra</name>
    <dbReference type="NCBI Taxonomy" id="2927977"/>
    <lineage>
        <taxon>Bacteria</taxon>
        <taxon>Pseudomonadati</taxon>
        <taxon>Acidobacteriota</taxon>
        <taxon>Holophagae</taxon>
        <taxon>Holophagales</taxon>
        <taxon>Holophagaceae</taxon>
        <taxon>Geothrix</taxon>
    </lineage>
</organism>